<comment type="caution">
    <text evidence="2">The sequence shown here is derived from an EMBL/GenBank/DDBJ whole genome shotgun (WGS) entry which is preliminary data.</text>
</comment>
<dbReference type="GO" id="GO:0007165">
    <property type="term" value="P:signal transduction"/>
    <property type="evidence" value="ECO:0007669"/>
    <property type="project" value="InterPro"/>
</dbReference>
<dbReference type="GO" id="GO:0006935">
    <property type="term" value="P:chemotaxis"/>
    <property type="evidence" value="ECO:0007669"/>
    <property type="project" value="InterPro"/>
</dbReference>
<dbReference type="PROSITE" id="PS50851">
    <property type="entry name" value="CHEW"/>
    <property type="match status" value="3"/>
</dbReference>
<dbReference type="GO" id="GO:0005829">
    <property type="term" value="C:cytosol"/>
    <property type="evidence" value="ECO:0007669"/>
    <property type="project" value="TreeGrafter"/>
</dbReference>
<dbReference type="RefSeq" id="WP_147079073.1">
    <property type="nucleotide sequence ID" value="NZ_VOQR01000001.1"/>
</dbReference>
<dbReference type="PANTHER" id="PTHR22617:SF23">
    <property type="entry name" value="CHEMOTAXIS PROTEIN CHEW"/>
    <property type="match status" value="1"/>
</dbReference>
<evidence type="ECO:0000313" key="2">
    <source>
        <dbReference type="EMBL" id="TXC69634.1"/>
    </source>
</evidence>
<accession>A0A5C6UA20</accession>
<dbReference type="OrthoDB" id="7867375at2"/>
<organism evidence="2 3">
    <name type="scientific">Sphingomonas ginsenosidivorax</name>
    <dbReference type="NCBI Taxonomy" id="862135"/>
    <lineage>
        <taxon>Bacteria</taxon>
        <taxon>Pseudomonadati</taxon>
        <taxon>Pseudomonadota</taxon>
        <taxon>Alphaproteobacteria</taxon>
        <taxon>Sphingomonadales</taxon>
        <taxon>Sphingomonadaceae</taxon>
        <taxon>Sphingomonas</taxon>
    </lineage>
</organism>
<reference evidence="2 3" key="1">
    <citation type="journal article" date="2013" name="Antonie Van Leeuwenhoek">
        <title>Sphingomonas ginsenosidivorax sp. nov., with the ability to transform ginsenosides.</title>
        <authorList>
            <person name="Jin X.F."/>
            <person name="Kim J.K."/>
            <person name="Liu Q.M."/>
            <person name="Kang M.S."/>
            <person name="He D."/>
            <person name="Jin F.X."/>
            <person name="Kim S.C."/>
            <person name="Im W.T."/>
        </authorList>
    </citation>
    <scope>NUCLEOTIDE SEQUENCE [LARGE SCALE GENOMIC DNA]</scope>
    <source>
        <strain evidence="2 3">KHI67</strain>
    </source>
</reference>
<feature type="domain" description="CheW-like" evidence="1">
    <location>
        <begin position="177"/>
        <end position="318"/>
    </location>
</feature>
<dbReference type="SMART" id="SM00260">
    <property type="entry name" value="CheW"/>
    <property type="match status" value="3"/>
</dbReference>
<dbReference type="Pfam" id="PF01584">
    <property type="entry name" value="CheW"/>
    <property type="match status" value="3"/>
</dbReference>
<dbReference type="PANTHER" id="PTHR22617">
    <property type="entry name" value="CHEMOTAXIS SENSOR HISTIDINE KINASE-RELATED"/>
    <property type="match status" value="1"/>
</dbReference>
<gene>
    <name evidence="2" type="ORF">FSB78_00650</name>
</gene>
<dbReference type="EMBL" id="VOQR01000001">
    <property type="protein sequence ID" value="TXC69634.1"/>
    <property type="molecule type" value="Genomic_DNA"/>
</dbReference>
<dbReference type="Gene3D" id="2.40.50.180">
    <property type="entry name" value="CheA-289, Domain 4"/>
    <property type="match status" value="2"/>
</dbReference>
<keyword evidence="3" id="KW-1185">Reference proteome</keyword>
<dbReference type="Proteomes" id="UP000321250">
    <property type="component" value="Unassembled WGS sequence"/>
</dbReference>
<dbReference type="SUPFAM" id="SSF50341">
    <property type="entry name" value="CheW-like"/>
    <property type="match status" value="3"/>
</dbReference>
<name>A0A5C6UA20_9SPHN</name>
<dbReference type="InterPro" id="IPR036061">
    <property type="entry name" value="CheW-like_dom_sf"/>
</dbReference>
<dbReference type="AlphaFoldDB" id="A0A5C6UA20"/>
<proteinExistence type="predicted"/>
<evidence type="ECO:0000313" key="3">
    <source>
        <dbReference type="Proteomes" id="UP000321250"/>
    </source>
</evidence>
<evidence type="ECO:0000259" key="1">
    <source>
        <dbReference type="PROSITE" id="PS50851"/>
    </source>
</evidence>
<dbReference type="InterPro" id="IPR039315">
    <property type="entry name" value="CheW"/>
</dbReference>
<protein>
    <recommendedName>
        <fullName evidence="1">CheW-like domain-containing protein</fullName>
    </recommendedName>
</protein>
<dbReference type="InterPro" id="IPR002545">
    <property type="entry name" value="CheW-lke_dom"/>
</dbReference>
<dbReference type="Gene3D" id="2.30.30.40">
    <property type="entry name" value="SH3 Domains"/>
    <property type="match status" value="1"/>
</dbReference>
<sequence>MLRRDVADPANDQAPDLYGAVIVGGLTLAVPIRAICEVVPRPRALLPFPSPRDDILGAIDLRGRLIPVLDPVPLLHVTDAGACAVVLILRDEDRVLGIAIDGIAGVVSLRAADLTLLRGNPGASGQGSTATLMRAGFVRDATRGMVLDPHALAGLDGMPLSVERSTAGIDTGGATGGVPTLLFTVGSVRLGLAARAIEASVPEQAMMPSPVDDDFWCGTLTHNGCRVPVVDTLRLLQLGACEPRTRTAAVIVRLPDRRLVGLQIDAVNDMRRIVDSDIKPLQQFAVGNARLFAGLYGTDDPSLVLASDAVQADDRLAVVSRLYDPAEMAGQAERDHQQTLRAFLIVRLGRRRLAIPLDQIEEIIPTRASGIGLSDPGQAIVDFAIHSGRGVPLVDLQSALGLSAERPGDPPGGAFTVLASVEGNQAGFIVDELCAVERSPVQLLRDAGSDRAMGRIAATIKTADGACSVIDLHVLIGALVRLDPVEAPDTTA</sequence>
<feature type="domain" description="CheW-like" evidence="1">
    <location>
        <begin position="340"/>
        <end position="481"/>
    </location>
</feature>
<feature type="domain" description="CheW-like" evidence="1">
    <location>
        <begin position="15"/>
        <end position="158"/>
    </location>
</feature>